<dbReference type="GO" id="GO:0005524">
    <property type="term" value="F:ATP binding"/>
    <property type="evidence" value="ECO:0007669"/>
    <property type="project" value="UniProtKB-KW"/>
</dbReference>
<dbReference type="InterPro" id="IPR040198">
    <property type="entry name" value="Fido_containing"/>
</dbReference>
<dbReference type="PANTHER" id="PTHR13504:SF38">
    <property type="entry name" value="FIDO DOMAIN-CONTAINING PROTEIN"/>
    <property type="match status" value="1"/>
</dbReference>
<dbReference type="Pfam" id="PF02661">
    <property type="entry name" value="Fic"/>
    <property type="match status" value="1"/>
</dbReference>
<dbReference type="EMBL" id="WWCU01000034">
    <property type="protein sequence ID" value="MYN10218.1"/>
    <property type="molecule type" value="Genomic_DNA"/>
</dbReference>
<evidence type="ECO:0000256" key="2">
    <source>
        <dbReference type="PIRSR" id="PIRSR640198-2"/>
    </source>
</evidence>
<dbReference type="Gene3D" id="1.10.3290.10">
    <property type="entry name" value="Fido-like domain"/>
    <property type="match status" value="1"/>
</dbReference>
<dbReference type="PROSITE" id="PS51459">
    <property type="entry name" value="FIDO"/>
    <property type="match status" value="1"/>
</dbReference>
<dbReference type="InterPro" id="IPR003812">
    <property type="entry name" value="Fido"/>
</dbReference>
<accession>A0A7X4HFC1</accession>
<name>A0A7X4HFC1_9BURK</name>
<feature type="active site" evidence="1">
    <location>
        <position position="305"/>
    </location>
</feature>
<organism evidence="4 5">
    <name type="scientific">Pseudoduganella aquatica</name>
    <dbReference type="NCBI Taxonomy" id="2660641"/>
    <lineage>
        <taxon>Bacteria</taxon>
        <taxon>Pseudomonadati</taxon>
        <taxon>Pseudomonadota</taxon>
        <taxon>Betaproteobacteria</taxon>
        <taxon>Burkholderiales</taxon>
        <taxon>Oxalobacteraceae</taxon>
        <taxon>Telluria group</taxon>
        <taxon>Pseudoduganella</taxon>
    </lineage>
</organism>
<dbReference type="AlphaFoldDB" id="A0A7X4HFC1"/>
<keyword evidence="5" id="KW-1185">Reference proteome</keyword>
<sequence>MVTAGTRAGWRWLAERYGAEPVQPLPAASSLPASVRPAHDLQAQLTFALKHERLHLELLARLFARIEPLELEVWIRREPTGQYARRAGFFFEWLTGRTLAVPDTAAGNYVDAIDAGAYLTSTSFIAVKRWRVRNNLPGTCQFCPVVSRSPEVLAAEAIDFAHALAELESAYGQDILQRSAVWLTIRESRASFAIEHEESQQGRIQRFAATMESMCGRSEDPLALDSLAALQASILGPAATRYGLRRSPVFVGHLNTYSDVVDYIAPHWDAILPLLEGLRASLACTVGRPPAVRAAVAAFGFVYIHPMSDGNGRISRFLINDILRRDGAVPAPFILPVSASITRSAFARAVYDQTLAVFSRPLMRKYAQQYQFGAMAEYDDGVRSNFQFGAYEDAMAAWRYPDLSKHAAYLGGVLRHTLAEEMPDEAAYLRGVYSARREVKNWLEGPDAEIDRIVRAVRENGWAVSNKLKKEFPMLADAELAGRIEHAVQAAFSPGSAR</sequence>
<dbReference type="SUPFAM" id="SSF140931">
    <property type="entry name" value="Fic-like"/>
    <property type="match status" value="1"/>
</dbReference>
<dbReference type="Proteomes" id="UP000450676">
    <property type="component" value="Unassembled WGS sequence"/>
</dbReference>
<feature type="domain" description="Fido" evidence="3">
    <location>
        <begin position="222"/>
        <end position="368"/>
    </location>
</feature>
<comment type="caution">
    <text evidence="4">The sequence shown here is derived from an EMBL/GenBank/DDBJ whole genome shotgun (WGS) entry which is preliminary data.</text>
</comment>
<keyword evidence="2" id="KW-0547">Nucleotide-binding</keyword>
<evidence type="ECO:0000259" key="3">
    <source>
        <dbReference type="PROSITE" id="PS51459"/>
    </source>
</evidence>
<dbReference type="PANTHER" id="PTHR13504">
    <property type="entry name" value="FIDO DOMAIN-CONTAINING PROTEIN DDB_G0283145"/>
    <property type="match status" value="1"/>
</dbReference>
<evidence type="ECO:0000256" key="1">
    <source>
        <dbReference type="PIRSR" id="PIRSR640198-1"/>
    </source>
</evidence>
<keyword evidence="2" id="KW-0067">ATP-binding</keyword>
<dbReference type="InterPro" id="IPR036597">
    <property type="entry name" value="Fido-like_dom_sf"/>
</dbReference>
<protein>
    <submittedName>
        <fullName evidence="4">Cell filamentation protein Fic</fullName>
    </submittedName>
</protein>
<feature type="binding site" evidence="2">
    <location>
        <begin position="309"/>
        <end position="316"/>
    </location>
    <ligand>
        <name>ATP</name>
        <dbReference type="ChEBI" id="CHEBI:30616"/>
    </ligand>
</feature>
<gene>
    <name evidence="4" type="ORF">GTP77_23115</name>
</gene>
<reference evidence="4 5" key="1">
    <citation type="submission" date="2019-12" db="EMBL/GenBank/DDBJ databases">
        <title>Novel species isolated from a subtropical stream in China.</title>
        <authorList>
            <person name="Lu H."/>
        </authorList>
    </citation>
    <scope>NUCLEOTIDE SEQUENCE [LARGE SCALE GENOMIC DNA]</scope>
    <source>
        <strain evidence="4 5">FT127W</strain>
    </source>
</reference>
<evidence type="ECO:0000313" key="5">
    <source>
        <dbReference type="Proteomes" id="UP000450676"/>
    </source>
</evidence>
<evidence type="ECO:0000313" key="4">
    <source>
        <dbReference type="EMBL" id="MYN10218.1"/>
    </source>
</evidence>
<proteinExistence type="predicted"/>